<evidence type="ECO:0000256" key="3">
    <source>
        <dbReference type="ARBA" id="ARBA00022777"/>
    </source>
</evidence>
<evidence type="ECO:0000259" key="6">
    <source>
        <dbReference type="PROSITE" id="PS50011"/>
    </source>
</evidence>
<organism evidence="7 8">
    <name type="scientific">Serpens gallinarum</name>
    <dbReference type="NCBI Taxonomy" id="2763075"/>
    <lineage>
        <taxon>Bacteria</taxon>
        <taxon>Pseudomonadati</taxon>
        <taxon>Pseudomonadota</taxon>
        <taxon>Gammaproteobacteria</taxon>
        <taxon>Pseudomonadales</taxon>
        <taxon>Pseudomonadaceae</taxon>
        <taxon>Pseudomonas</taxon>
    </lineage>
</organism>
<proteinExistence type="predicted"/>
<keyword evidence="8" id="KW-1185">Reference proteome</keyword>
<protein>
    <submittedName>
        <fullName evidence="7">Serine/threonine protein kinase</fullName>
    </submittedName>
</protein>
<feature type="domain" description="Protein kinase" evidence="6">
    <location>
        <begin position="44"/>
        <end position="313"/>
    </location>
</feature>
<accession>A0ABR8TII0</accession>
<evidence type="ECO:0000313" key="7">
    <source>
        <dbReference type="EMBL" id="MBD7975565.1"/>
    </source>
</evidence>
<dbReference type="EMBL" id="JACSQG010000001">
    <property type="protein sequence ID" value="MBD7975565.1"/>
    <property type="molecule type" value="Genomic_DNA"/>
</dbReference>
<dbReference type="InterPro" id="IPR011009">
    <property type="entry name" value="Kinase-like_dom_sf"/>
</dbReference>
<keyword evidence="3 7" id="KW-0418">Kinase</keyword>
<dbReference type="PROSITE" id="PS50011">
    <property type="entry name" value="PROTEIN_KINASE_DOM"/>
    <property type="match status" value="1"/>
</dbReference>
<keyword evidence="2 5" id="KW-0547">Nucleotide-binding</keyword>
<gene>
    <name evidence="7" type="ORF">H9642_00005</name>
</gene>
<evidence type="ECO:0000256" key="1">
    <source>
        <dbReference type="ARBA" id="ARBA00022679"/>
    </source>
</evidence>
<keyword evidence="1" id="KW-0808">Transferase</keyword>
<dbReference type="PANTHER" id="PTHR43289:SF6">
    <property type="entry name" value="SERINE_THREONINE-PROTEIN KINASE NEKL-3"/>
    <property type="match status" value="1"/>
</dbReference>
<evidence type="ECO:0000256" key="2">
    <source>
        <dbReference type="ARBA" id="ARBA00022741"/>
    </source>
</evidence>
<dbReference type="GO" id="GO:0004674">
    <property type="term" value="F:protein serine/threonine kinase activity"/>
    <property type="evidence" value="ECO:0007669"/>
    <property type="project" value="UniProtKB-KW"/>
</dbReference>
<dbReference type="PROSITE" id="PS00107">
    <property type="entry name" value="PROTEIN_KINASE_ATP"/>
    <property type="match status" value="1"/>
</dbReference>
<dbReference type="Pfam" id="PF00069">
    <property type="entry name" value="Pkinase"/>
    <property type="match status" value="1"/>
</dbReference>
<keyword evidence="7" id="KW-0723">Serine/threonine-protein kinase</keyword>
<dbReference type="RefSeq" id="WP_251834365.1">
    <property type="nucleotide sequence ID" value="NZ_JACSQG010000001.1"/>
</dbReference>
<dbReference type="Gene3D" id="3.30.200.20">
    <property type="entry name" value="Phosphorylase Kinase, domain 1"/>
    <property type="match status" value="1"/>
</dbReference>
<comment type="caution">
    <text evidence="7">The sequence shown here is derived from an EMBL/GenBank/DDBJ whole genome shotgun (WGS) entry which is preliminary data.</text>
</comment>
<dbReference type="Gene3D" id="1.10.510.10">
    <property type="entry name" value="Transferase(Phosphotransferase) domain 1"/>
    <property type="match status" value="1"/>
</dbReference>
<dbReference type="Proteomes" id="UP000611945">
    <property type="component" value="Unassembled WGS sequence"/>
</dbReference>
<sequence>MSIQDVAGSEALTYFAFTAPGNPRQADRPARSAQPLPDVLSGRYRIERLLGVGGMGAVYRGCDLLRKQLGDPHPYVALKTLSESFLDYADAHALLHSEFALTSRLHHSHVIRLFGFEIDPVSERPFIIMELLTGCTLDDLLLRYPQGLPWLKARDLSLALLLALRYIHSQGVIHGDIKPSNLMLGNQGIRLFDFGLGHAKENSLAGLPQLSRERFAAWTPRYAAPEVFNGSPLSTATDLYSAACVIYELCHGQPPYPQVDTKQVEAISAQPTRPSDMPQRVWKVLKQGLALDPGKRLQTVDALLSAVEAQSRLAALTSWLNRSGRN</sequence>
<feature type="binding site" evidence="5">
    <location>
        <position position="79"/>
    </location>
    <ligand>
        <name>ATP</name>
        <dbReference type="ChEBI" id="CHEBI:30616"/>
    </ligand>
</feature>
<dbReference type="SMART" id="SM00220">
    <property type="entry name" value="S_TKc"/>
    <property type="match status" value="1"/>
</dbReference>
<dbReference type="PROSITE" id="PS00108">
    <property type="entry name" value="PROTEIN_KINASE_ST"/>
    <property type="match status" value="1"/>
</dbReference>
<dbReference type="PANTHER" id="PTHR43289">
    <property type="entry name" value="MITOGEN-ACTIVATED PROTEIN KINASE KINASE KINASE 20-RELATED"/>
    <property type="match status" value="1"/>
</dbReference>
<name>A0ABR8TII0_9PSED</name>
<dbReference type="InterPro" id="IPR000719">
    <property type="entry name" value="Prot_kinase_dom"/>
</dbReference>
<dbReference type="SUPFAM" id="SSF56112">
    <property type="entry name" value="Protein kinase-like (PK-like)"/>
    <property type="match status" value="1"/>
</dbReference>
<dbReference type="InterPro" id="IPR017441">
    <property type="entry name" value="Protein_kinase_ATP_BS"/>
</dbReference>
<keyword evidence="4 5" id="KW-0067">ATP-binding</keyword>
<dbReference type="CDD" id="cd14014">
    <property type="entry name" value="STKc_PknB_like"/>
    <property type="match status" value="1"/>
</dbReference>
<reference evidence="7 8" key="1">
    <citation type="submission" date="2020-08" db="EMBL/GenBank/DDBJ databases">
        <title>A Genomic Blueprint of the Chicken Gut Microbiome.</title>
        <authorList>
            <person name="Gilroy R."/>
            <person name="Ravi A."/>
            <person name="Getino M."/>
            <person name="Pursley I."/>
            <person name="Horton D.L."/>
            <person name="Alikhan N.-F."/>
            <person name="Baker D."/>
            <person name="Gharbi K."/>
            <person name="Hall N."/>
            <person name="Watson M."/>
            <person name="Adriaenssens E.M."/>
            <person name="Foster-Nyarko E."/>
            <person name="Jarju S."/>
            <person name="Secka A."/>
            <person name="Antonio M."/>
            <person name="Oren A."/>
            <person name="Chaudhuri R."/>
            <person name="La Ragione R.M."/>
            <person name="Hildebrand F."/>
            <person name="Pallen M.J."/>
        </authorList>
    </citation>
    <scope>NUCLEOTIDE SEQUENCE [LARGE SCALE GENOMIC DNA]</scope>
    <source>
        <strain evidence="7 8">Sa2CUA2</strain>
    </source>
</reference>
<evidence type="ECO:0000313" key="8">
    <source>
        <dbReference type="Proteomes" id="UP000611945"/>
    </source>
</evidence>
<dbReference type="InterPro" id="IPR008271">
    <property type="entry name" value="Ser/Thr_kinase_AS"/>
</dbReference>
<evidence type="ECO:0000256" key="4">
    <source>
        <dbReference type="ARBA" id="ARBA00022840"/>
    </source>
</evidence>
<evidence type="ECO:0000256" key="5">
    <source>
        <dbReference type="PROSITE-ProRule" id="PRU10141"/>
    </source>
</evidence>